<dbReference type="EMBL" id="KI672347">
    <property type="protein sequence ID" value="ETL42244.1"/>
    <property type="molecule type" value="Genomic_DNA"/>
</dbReference>
<dbReference type="AlphaFoldDB" id="W2J756"/>
<reference evidence="1 2" key="1">
    <citation type="submission" date="2013-11" db="EMBL/GenBank/DDBJ databases">
        <title>The Genome Sequence of Phytophthora parasitica CJ05E6.</title>
        <authorList>
            <consortium name="The Broad Institute Genomics Platform"/>
            <person name="Russ C."/>
            <person name="Tyler B."/>
            <person name="Panabieres F."/>
            <person name="Shan W."/>
            <person name="Tripathy S."/>
            <person name="Grunwald N."/>
            <person name="Machado M."/>
            <person name="Johnson C.S."/>
            <person name="Arredondo F."/>
            <person name="Hong C."/>
            <person name="Coffey M."/>
            <person name="Young S.K."/>
            <person name="Zeng Q."/>
            <person name="Gargeya S."/>
            <person name="Fitzgerald M."/>
            <person name="Abouelleil A."/>
            <person name="Alvarado L."/>
            <person name="Chapman S.B."/>
            <person name="Gainer-Dewar J."/>
            <person name="Goldberg J."/>
            <person name="Griggs A."/>
            <person name="Gujja S."/>
            <person name="Hansen M."/>
            <person name="Howarth C."/>
            <person name="Imamovic A."/>
            <person name="Ireland A."/>
            <person name="Larimer J."/>
            <person name="McCowan C."/>
            <person name="Murphy C."/>
            <person name="Pearson M."/>
            <person name="Poon T.W."/>
            <person name="Priest M."/>
            <person name="Roberts A."/>
            <person name="Saif S."/>
            <person name="Shea T."/>
            <person name="Sykes S."/>
            <person name="Wortman J."/>
            <person name="Nusbaum C."/>
            <person name="Birren B."/>
        </authorList>
    </citation>
    <scope>NUCLEOTIDE SEQUENCE [LARGE SCALE GENOMIC DNA]</scope>
    <source>
        <strain evidence="1 2">CJ05E6</strain>
    </source>
</reference>
<name>W2J756_PHYNI</name>
<evidence type="ECO:0000313" key="1">
    <source>
        <dbReference type="EMBL" id="ETL42244.1"/>
    </source>
</evidence>
<dbReference type="Proteomes" id="UP000053864">
    <property type="component" value="Unassembled WGS sequence"/>
</dbReference>
<organism evidence="1 2">
    <name type="scientific">Phytophthora nicotianae</name>
    <name type="common">Potato buckeye rot agent</name>
    <name type="synonym">Phytophthora parasitica</name>
    <dbReference type="NCBI Taxonomy" id="4792"/>
    <lineage>
        <taxon>Eukaryota</taxon>
        <taxon>Sar</taxon>
        <taxon>Stramenopiles</taxon>
        <taxon>Oomycota</taxon>
        <taxon>Peronosporomycetes</taxon>
        <taxon>Peronosporales</taxon>
        <taxon>Peronosporaceae</taxon>
        <taxon>Phytophthora</taxon>
    </lineage>
</organism>
<accession>W2J756</accession>
<gene>
    <name evidence="1" type="ORF">L916_06895</name>
</gene>
<evidence type="ECO:0000313" key="2">
    <source>
        <dbReference type="Proteomes" id="UP000053864"/>
    </source>
</evidence>
<proteinExistence type="predicted"/>
<sequence>MLHTTSVSSWGWQPPTATAGCASSTRTLTMVGLSALELQPETLCAGDILIDSSIFAAHSWLATHEDTALAW</sequence>
<protein>
    <submittedName>
        <fullName evidence="1">Uncharacterized protein</fullName>
    </submittedName>
</protein>